<evidence type="ECO:0000313" key="3">
    <source>
        <dbReference type="EMBL" id="KAJ6633428.1"/>
    </source>
</evidence>
<dbReference type="GO" id="GO:0005856">
    <property type="term" value="C:cytoskeleton"/>
    <property type="evidence" value="ECO:0007669"/>
    <property type="project" value="TreeGrafter"/>
</dbReference>
<evidence type="ECO:0000256" key="2">
    <source>
        <dbReference type="SAM" id="MobiDB-lite"/>
    </source>
</evidence>
<reference evidence="3" key="1">
    <citation type="submission" date="2022-07" db="EMBL/GenBank/DDBJ databases">
        <authorList>
            <person name="Trinca V."/>
            <person name="Uliana J.V.C."/>
            <person name="Torres T.T."/>
            <person name="Ward R.J."/>
            <person name="Monesi N."/>
        </authorList>
    </citation>
    <scope>NUCLEOTIDE SEQUENCE</scope>
    <source>
        <strain evidence="3">HSMRA1968</strain>
        <tissue evidence="3">Whole embryos</tissue>
    </source>
</reference>
<dbReference type="PANTHER" id="PTHR24168:SF21">
    <property type="entry name" value="KANK, ISOFORM D"/>
    <property type="match status" value="1"/>
</dbReference>
<feature type="compositionally biased region" description="Basic residues" evidence="2">
    <location>
        <begin position="230"/>
        <end position="242"/>
    </location>
</feature>
<comment type="caution">
    <text evidence="3">The sequence shown here is derived from an EMBL/GenBank/DDBJ whole genome shotgun (WGS) entry which is preliminary data.</text>
</comment>
<organism evidence="3 4">
    <name type="scientific">Pseudolycoriella hygida</name>
    <dbReference type="NCBI Taxonomy" id="35572"/>
    <lineage>
        <taxon>Eukaryota</taxon>
        <taxon>Metazoa</taxon>
        <taxon>Ecdysozoa</taxon>
        <taxon>Arthropoda</taxon>
        <taxon>Hexapoda</taxon>
        <taxon>Insecta</taxon>
        <taxon>Pterygota</taxon>
        <taxon>Neoptera</taxon>
        <taxon>Endopterygota</taxon>
        <taxon>Diptera</taxon>
        <taxon>Nematocera</taxon>
        <taxon>Sciaroidea</taxon>
        <taxon>Sciaridae</taxon>
        <taxon>Pseudolycoriella</taxon>
    </lineage>
</organism>
<name>A0A9Q0RVE0_9DIPT</name>
<sequence length="242" mass="27826">MLGFDQIIESQKITPVIEECSPDFESHTAPLRNGFNFQTQNNSSARSEFIRDVLEDVCDDFERTLKRTKMKRRGQRSYSDNYDFGDRYDDYDETFYDNVDSCITSNTYKNGDCVNHTKLEPPVYRKPSKDNKVLNELSPTLSVPSNNEVDCESIASNGSEVSTGALQNIREQMALSLKKMRALEEQVKLVPVLQNELLTLKKEKQQLEGKIKDAEARRHTAAAYNPPNQHKAKRFKNVMHHK</sequence>
<feature type="non-terminal residue" evidence="3">
    <location>
        <position position="1"/>
    </location>
</feature>
<keyword evidence="4" id="KW-1185">Reference proteome</keyword>
<dbReference type="EMBL" id="WJQU01002019">
    <property type="protein sequence ID" value="KAJ6633428.1"/>
    <property type="molecule type" value="Genomic_DNA"/>
</dbReference>
<proteinExistence type="predicted"/>
<dbReference type="OrthoDB" id="5406014at2759"/>
<keyword evidence="1" id="KW-0175">Coiled coil</keyword>
<dbReference type="Proteomes" id="UP001151699">
    <property type="component" value="Unassembled WGS sequence"/>
</dbReference>
<dbReference type="AlphaFoldDB" id="A0A9Q0RVE0"/>
<feature type="coiled-coil region" evidence="1">
    <location>
        <begin position="166"/>
        <end position="217"/>
    </location>
</feature>
<dbReference type="PANTHER" id="PTHR24168">
    <property type="entry name" value="KN MOTIF AND ANKYRIN REPEAT DOMAIN-CONTAINING"/>
    <property type="match status" value="1"/>
</dbReference>
<protein>
    <submittedName>
        <fullName evidence="3">KN motif and ankyrin repeat domain-containing protein 2</fullName>
    </submittedName>
</protein>
<gene>
    <name evidence="3" type="primary">KANK2</name>
    <name evidence="3" type="ORF">Bhyg_16088</name>
</gene>
<dbReference type="GO" id="GO:0030837">
    <property type="term" value="P:negative regulation of actin filament polymerization"/>
    <property type="evidence" value="ECO:0007669"/>
    <property type="project" value="InterPro"/>
</dbReference>
<dbReference type="GO" id="GO:0005737">
    <property type="term" value="C:cytoplasm"/>
    <property type="evidence" value="ECO:0007669"/>
    <property type="project" value="TreeGrafter"/>
</dbReference>
<accession>A0A9Q0RVE0</accession>
<feature type="region of interest" description="Disordered" evidence="2">
    <location>
        <begin position="220"/>
        <end position="242"/>
    </location>
</feature>
<dbReference type="InterPro" id="IPR047184">
    <property type="entry name" value="KANK1-4"/>
</dbReference>
<evidence type="ECO:0000256" key="1">
    <source>
        <dbReference type="SAM" id="Coils"/>
    </source>
</evidence>
<evidence type="ECO:0000313" key="4">
    <source>
        <dbReference type="Proteomes" id="UP001151699"/>
    </source>
</evidence>